<feature type="region of interest" description="Disordered" evidence="12">
    <location>
        <begin position="220"/>
        <end position="242"/>
    </location>
</feature>
<feature type="region of interest" description="Disordered" evidence="12">
    <location>
        <begin position="152"/>
        <end position="184"/>
    </location>
</feature>
<feature type="compositionally biased region" description="Low complexity" evidence="12">
    <location>
        <begin position="401"/>
        <end position="418"/>
    </location>
</feature>
<dbReference type="PROSITE" id="PS00034">
    <property type="entry name" value="PAIRED_1"/>
    <property type="match status" value="1"/>
</dbReference>
<keyword evidence="6 10" id="KW-0238">DNA-binding</keyword>
<keyword evidence="4" id="KW-0563">Paired box</keyword>
<dbReference type="SMART" id="SM00389">
    <property type="entry name" value="HOX"/>
    <property type="match status" value="1"/>
</dbReference>
<feature type="compositionally biased region" description="Low complexity" evidence="12">
    <location>
        <begin position="165"/>
        <end position="176"/>
    </location>
</feature>
<feature type="domain" description="Homeobox" evidence="13">
    <location>
        <begin position="235"/>
        <end position="295"/>
    </location>
</feature>
<dbReference type="PROSITE" id="PS50071">
    <property type="entry name" value="HOMEOBOX_2"/>
    <property type="match status" value="1"/>
</dbReference>
<evidence type="ECO:0000256" key="2">
    <source>
        <dbReference type="ARBA" id="ARBA00005733"/>
    </source>
</evidence>
<dbReference type="OrthoDB" id="6159439at2759"/>
<dbReference type="InterPro" id="IPR043182">
    <property type="entry name" value="PAIRED_DNA-bd_dom"/>
</dbReference>
<proteinExistence type="inferred from homology"/>
<dbReference type="InParanoid" id="E4WY23"/>
<sequence length="487" mass="53131">MNPMVPTMTTCFRPPFPLEGFIDSGQGRVNQLGGVFINGRPLPNHIRHKIVEMAAMGIRPCVISRQLRVSHGCVSKILCRYQETGSIKPGSTGGSKPRIASPEFEKRILDIQKENPGVFSWEIREKLLKEGQMDRAAVPSVSCISRILRSYGEKKDEEEKETQEQSDANSNQDSSSPIQEDEECPIKEASSANCINTDLFAPHFLRDRITNSIFEELDHNNHEEELDESGQPVKRKQRRSRTTFTAEQLEELEKCFERTHYPDIYTREELAQRTKLTEARVQVWFSNRRARWRKQVGAAQLPMPGSASIHGYNPLAPTYMGLPDTPGSASLGGLTGGSLATSSALSGLAGGFAGHSGSLLNSPHVSSVPSSIPYPQFSGKVQFPTSIADPYSNLRGIDFNSSDPSSESGTPSLDASSPSLSLTNPFNLAGLGMSNAGAGLGQNFDPMAAYKNYTTNYMNAQHNLQQGLPDTSQSSSAADPAGIQSAY</sequence>
<dbReference type="GO" id="GO:0000981">
    <property type="term" value="F:DNA-binding transcription factor activity, RNA polymerase II-specific"/>
    <property type="evidence" value="ECO:0007669"/>
    <property type="project" value="InterPro"/>
</dbReference>
<dbReference type="InterPro" id="IPR001523">
    <property type="entry name" value="Paired_dom"/>
</dbReference>
<dbReference type="CDD" id="cd00086">
    <property type="entry name" value="homeodomain"/>
    <property type="match status" value="1"/>
</dbReference>
<feature type="DNA-binding region" description="Homeobox" evidence="10">
    <location>
        <begin position="237"/>
        <end position="296"/>
    </location>
</feature>
<keyword evidence="9 10" id="KW-0539">Nucleus</keyword>
<dbReference type="InterPro" id="IPR017970">
    <property type="entry name" value="Homeobox_CS"/>
</dbReference>
<dbReference type="GO" id="GO:0005634">
    <property type="term" value="C:nucleus"/>
    <property type="evidence" value="ECO:0007669"/>
    <property type="project" value="UniProtKB-SubCell"/>
</dbReference>
<dbReference type="FunFam" id="1.10.10.60:FF:000035">
    <property type="entry name" value="paired box protein Pax-3 isoform X2"/>
    <property type="match status" value="1"/>
</dbReference>
<dbReference type="FunFam" id="1.10.10.10:FF:000031">
    <property type="entry name" value="Paired box protein Pax-7"/>
    <property type="match status" value="1"/>
</dbReference>
<evidence type="ECO:0000256" key="3">
    <source>
        <dbReference type="ARBA" id="ARBA00022473"/>
    </source>
</evidence>
<dbReference type="InterPro" id="IPR043565">
    <property type="entry name" value="PAX_fam"/>
</dbReference>
<dbReference type="Pfam" id="PF00292">
    <property type="entry name" value="PAX"/>
    <property type="match status" value="1"/>
</dbReference>
<dbReference type="PRINTS" id="PR00027">
    <property type="entry name" value="PAIREDBOX"/>
</dbReference>
<dbReference type="PROSITE" id="PS00027">
    <property type="entry name" value="HOMEOBOX_1"/>
    <property type="match status" value="1"/>
</dbReference>
<reference evidence="15" key="1">
    <citation type="journal article" date="2010" name="Science">
        <title>Plasticity of animal genome architecture unmasked by rapid evolution of a pelagic tunicate.</title>
        <authorList>
            <person name="Denoeud F."/>
            <person name="Henriet S."/>
            <person name="Mungpakdee S."/>
            <person name="Aury J.M."/>
            <person name="Da Silva C."/>
            <person name="Brinkmann H."/>
            <person name="Mikhaleva J."/>
            <person name="Olsen L.C."/>
            <person name="Jubin C."/>
            <person name="Canestro C."/>
            <person name="Bouquet J.M."/>
            <person name="Danks G."/>
            <person name="Poulain J."/>
            <person name="Campsteijn C."/>
            <person name="Adamski M."/>
            <person name="Cross I."/>
            <person name="Yadetie F."/>
            <person name="Muffato M."/>
            <person name="Louis A."/>
            <person name="Butcher S."/>
            <person name="Tsagkogeorga G."/>
            <person name="Konrad A."/>
            <person name="Singh S."/>
            <person name="Jensen M.F."/>
            <person name="Cong E.H."/>
            <person name="Eikeseth-Otteraa H."/>
            <person name="Noel B."/>
            <person name="Anthouard V."/>
            <person name="Porcel B.M."/>
            <person name="Kachouri-Lafond R."/>
            <person name="Nishino A."/>
            <person name="Ugolini M."/>
            <person name="Chourrout P."/>
            <person name="Nishida H."/>
            <person name="Aasland R."/>
            <person name="Huzurbazar S."/>
            <person name="Westhof E."/>
            <person name="Delsuc F."/>
            <person name="Lehrach H."/>
            <person name="Reinhardt R."/>
            <person name="Weissenbach J."/>
            <person name="Roy S.W."/>
            <person name="Artiguenave F."/>
            <person name="Postlethwait J.H."/>
            <person name="Manak J.R."/>
            <person name="Thompson E.M."/>
            <person name="Jaillon O."/>
            <person name="Du Pasquier L."/>
            <person name="Boudinot P."/>
            <person name="Liberles D.A."/>
            <person name="Volff J.N."/>
            <person name="Philippe H."/>
            <person name="Lenhard B."/>
            <person name="Roest Crollius H."/>
            <person name="Wincker P."/>
            <person name="Chourrout D."/>
        </authorList>
    </citation>
    <scope>NUCLEOTIDE SEQUENCE [LARGE SCALE GENOMIC DNA]</scope>
</reference>
<dbReference type="PANTHER" id="PTHR45636:SF49">
    <property type="entry name" value="PAIRED BOX PROTEIN 3 HOMOLOG"/>
    <property type="match status" value="1"/>
</dbReference>
<dbReference type="Pfam" id="PF00046">
    <property type="entry name" value="Homeodomain"/>
    <property type="match status" value="1"/>
</dbReference>
<evidence type="ECO:0000313" key="15">
    <source>
        <dbReference type="EMBL" id="CBY22267.1"/>
    </source>
</evidence>
<dbReference type="Gene3D" id="1.10.10.60">
    <property type="entry name" value="Homeodomain-like"/>
    <property type="match status" value="1"/>
</dbReference>
<evidence type="ECO:0000313" key="16">
    <source>
        <dbReference type="Proteomes" id="UP000001307"/>
    </source>
</evidence>
<dbReference type="Gene3D" id="1.10.10.10">
    <property type="entry name" value="Winged helix-like DNA-binding domain superfamily/Winged helix DNA-binding domain"/>
    <property type="match status" value="2"/>
</dbReference>
<evidence type="ECO:0000256" key="9">
    <source>
        <dbReference type="ARBA" id="ARBA00023242"/>
    </source>
</evidence>
<evidence type="ECO:0000256" key="12">
    <source>
        <dbReference type="SAM" id="MobiDB-lite"/>
    </source>
</evidence>
<feature type="domain" description="Paired" evidence="14">
    <location>
        <begin position="25"/>
        <end position="151"/>
    </location>
</feature>
<keyword evidence="8" id="KW-0804">Transcription</keyword>
<comment type="subcellular location">
    <subcellularLocation>
        <location evidence="1 10 11">Nucleus</location>
    </subcellularLocation>
</comment>
<dbReference type="InterPro" id="IPR036388">
    <property type="entry name" value="WH-like_DNA-bd_sf"/>
</dbReference>
<dbReference type="PANTHER" id="PTHR45636">
    <property type="entry name" value="PAIRED BOX PROTEIN PAX-6-RELATED-RELATED"/>
    <property type="match status" value="1"/>
</dbReference>
<protein>
    <submittedName>
        <fullName evidence="15">Uncharacterized protein</fullName>
    </submittedName>
</protein>
<dbReference type="SUPFAM" id="SSF46689">
    <property type="entry name" value="Homeodomain-like"/>
    <property type="match status" value="2"/>
</dbReference>
<evidence type="ECO:0000256" key="11">
    <source>
        <dbReference type="RuleBase" id="RU000682"/>
    </source>
</evidence>
<gene>
    <name evidence="15" type="ORF">GSOID_T00011822001</name>
</gene>
<evidence type="ECO:0000259" key="14">
    <source>
        <dbReference type="PROSITE" id="PS51057"/>
    </source>
</evidence>
<keyword evidence="5" id="KW-0805">Transcription regulation</keyword>
<accession>E4WY23</accession>
<evidence type="ECO:0000256" key="5">
    <source>
        <dbReference type="ARBA" id="ARBA00023015"/>
    </source>
</evidence>
<evidence type="ECO:0000256" key="8">
    <source>
        <dbReference type="ARBA" id="ARBA00023163"/>
    </source>
</evidence>
<evidence type="ECO:0000259" key="13">
    <source>
        <dbReference type="PROSITE" id="PS50071"/>
    </source>
</evidence>
<name>E4WY23_OIKDI</name>
<dbReference type="AlphaFoldDB" id="E4WY23"/>
<feature type="compositionally biased region" description="Polar residues" evidence="12">
    <location>
        <begin position="465"/>
        <end position="477"/>
    </location>
</feature>
<evidence type="ECO:0000256" key="6">
    <source>
        <dbReference type="ARBA" id="ARBA00023125"/>
    </source>
</evidence>
<dbReference type="Proteomes" id="UP000001307">
    <property type="component" value="Unassembled WGS sequence"/>
</dbReference>
<dbReference type="SMART" id="SM00351">
    <property type="entry name" value="PAX"/>
    <property type="match status" value="1"/>
</dbReference>
<comment type="similarity">
    <text evidence="2">Belongs to the paired homeobox family.</text>
</comment>
<evidence type="ECO:0000256" key="4">
    <source>
        <dbReference type="ARBA" id="ARBA00022724"/>
    </source>
</evidence>
<dbReference type="PROSITE" id="PS51057">
    <property type="entry name" value="PAIRED_2"/>
    <property type="match status" value="1"/>
</dbReference>
<dbReference type="GO" id="GO:0000978">
    <property type="term" value="F:RNA polymerase II cis-regulatory region sequence-specific DNA binding"/>
    <property type="evidence" value="ECO:0007669"/>
    <property type="project" value="TreeGrafter"/>
</dbReference>
<dbReference type="InterPro" id="IPR001356">
    <property type="entry name" value="HD"/>
</dbReference>
<evidence type="ECO:0000256" key="7">
    <source>
        <dbReference type="ARBA" id="ARBA00023155"/>
    </source>
</evidence>
<evidence type="ECO:0000256" key="10">
    <source>
        <dbReference type="PROSITE-ProRule" id="PRU00108"/>
    </source>
</evidence>
<dbReference type="InterPro" id="IPR009057">
    <property type="entry name" value="Homeodomain-like_sf"/>
</dbReference>
<feature type="region of interest" description="Disordered" evidence="12">
    <location>
        <begin position="465"/>
        <end position="487"/>
    </location>
</feature>
<keyword evidence="3" id="KW-0217">Developmental protein</keyword>
<feature type="region of interest" description="Disordered" evidence="12">
    <location>
        <begin position="394"/>
        <end position="418"/>
    </location>
</feature>
<organism evidence="15">
    <name type="scientific">Oikopleura dioica</name>
    <name type="common">Tunicate</name>
    <dbReference type="NCBI Taxonomy" id="34765"/>
    <lineage>
        <taxon>Eukaryota</taxon>
        <taxon>Metazoa</taxon>
        <taxon>Chordata</taxon>
        <taxon>Tunicata</taxon>
        <taxon>Appendicularia</taxon>
        <taxon>Copelata</taxon>
        <taxon>Oikopleuridae</taxon>
        <taxon>Oikopleura</taxon>
    </lineage>
</organism>
<keyword evidence="7 10" id="KW-0371">Homeobox</keyword>
<dbReference type="CDD" id="cd00131">
    <property type="entry name" value="PAX"/>
    <property type="match status" value="1"/>
</dbReference>
<evidence type="ECO:0000256" key="1">
    <source>
        <dbReference type="ARBA" id="ARBA00004123"/>
    </source>
</evidence>
<keyword evidence="16" id="KW-1185">Reference proteome</keyword>
<dbReference type="EMBL" id="FN653018">
    <property type="protein sequence ID" value="CBY22267.1"/>
    <property type="molecule type" value="Genomic_DNA"/>
</dbReference>